<dbReference type="InterPro" id="IPR034736">
    <property type="entry name" value="ZF_C2H2_AKAP95"/>
</dbReference>
<name>A0A3B3TTK7_9TELE</name>
<keyword evidence="6" id="KW-0862">Zinc</keyword>
<feature type="compositionally biased region" description="Basic and acidic residues" evidence="13">
    <location>
        <begin position="220"/>
        <end position="230"/>
    </location>
</feature>
<dbReference type="Ensembl" id="ENSPLAT00000010493.1">
    <property type="protein sequence ID" value="ENSPLAP00000003927.1"/>
    <property type="gene ID" value="ENSPLAG00000005536.1"/>
</dbReference>
<feature type="compositionally biased region" description="Pro residues" evidence="13">
    <location>
        <begin position="13"/>
        <end position="28"/>
    </location>
</feature>
<comment type="subcellular location">
    <subcellularLocation>
        <location evidence="1">Nucleus</location>
    </subcellularLocation>
</comment>
<dbReference type="PANTHER" id="PTHR12190:SF1">
    <property type="entry name" value="DBIRD COMPLEX SUBUNIT ZNF326"/>
    <property type="match status" value="1"/>
</dbReference>
<evidence type="ECO:0000256" key="8">
    <source>
        <dbReference type="ARBA" id="ARBA00023187"/>
    </source>
</evidence>
<feature type="compositionally biased region" description="Basic and acidic residues" evidence="13">
    <location>
        <begin position="190"/>
        <end position="201"/>
    </location>
</feature>
<dbReference type="GO" id="GO:0008270">
    <property type="term" value="F:zinc ion binding"/>
    <property type="evidence" value="ECO:0007669"/>
    <property type="project" value="UniProtKB-KW"/>
</dbReference>
<feature type="domain" description="C2H2 AKAP95-type" evidence="14">
    <location>
        <begin position="364"/>
        <end position="387"/>
    </location>
</feature>
<feature type="compositionally biased region" description="Basic and acidic residues" evidence="13">
    <location>
        <begin position="123"/>
        <end position="133"/>
    </location>
</feature>
<reference evidence="15" key="1">
    <citation type="submission" date="2025-08" db="UniProtKB">
        <authorList>
            <consortium name="Ensembl"/>
        </authorList>
    </citation>
    <scope>IDENTIFICATION</scope>
</reference>
<evidence type="ECO:0000256" key="5">
    <source>
        <dbReference type="ARBA" id="ARBA00022771"/>
    </source>
</evidence>
<keyword evidence="5 12" id="KW-0863">Zinc-finger</keyword>
<keyword evidence="7" id="KW-0238">DNA-binding</keyword>
<keyword evidence="2" id="KW-0507">mRNA processing</keyword>
<evidence type="ECO:0000256" key="13">
    <source>
        <dbReference type="SAM" id="MobiDB-lite"/>
    </source>
</evidence>
<dbReference type="RefSeq" id="XP_014905587.1">
    <property type="nucleotide sequence ID" value="XM_015050101.1"/>
</dbReference>
<dbReference type="GO" id="GO:0005634">
    <property type="term" value="C:nucleus"/>
    <property type="evidence" value="ECO:0007669"/>
    <property type="project" value="UniProtKB-SubCell"/>
</dbReference>
<organism evidence="15 16">
    <name type="scientific">Poecilia latipinna</name>
    <name type="common">sailfin molly</name>
    <dbReference type="NCBI Taxonomy" id="48699"/>
    <lineage>
        <taxon>Eukaryota</taxon>
        <taxon>Metazoa</taxon>
        <taxon>Chordata</taxon>
        <taxon>Craniata</taxon>
        <taxon>Vertebrata</taxon>
        <taxon>Euteleostomi</taxon>
        <taxon>Actinopterygii</taxon>
        <taxon>Neopterygii</taxon>
        <taxon>Teleostei</taxon>
        <taxon>Neoteleostei</taxon>
        <taxon>Acanthomorphata</taxon>
        <taxon>Ovalentaria</taxon>
        <taxon>Atherinomorphae</taxon>
        <taxon>Cyprinodontiformes</taxon>
        <taxon>Poeciliidae</taxon>
        <taxon>Poeciliinae</taxon>
        <taxon>Poecilia</taxon>
    </lineage>
</organism>
<dbReference type="GeneID" id="106958285"/>
<comment type="similarity">
    <text evidence="12">Belongs to the AKAP95 family.</text>
</comment>
<keyword evidence="9" id="KW-0539">Nucleus</keyword>
<keyword evidence="8" id="KW-0508">mRNA splicing</keyword>
<keyword evidence="16" id="KW-1185">Reference proteome</keyword>
<evidence type="ECO:0000256" key="10">
    <source>
        <dbReference type="ARBA" id="ARBA00040207"/>
    </source>
</evidence>
<dbReference type="AlphaFoldDB" id="A0A3B3TTK7"/>
<dbReference type="GO" id="GO:0032784">
    <property type="term" value="P:regulation of DNA-templated transcription elongation"/>
    <property type="evidence" value="ECO:0007669"/>
    <property type="project" value="TreeGrafter"/>
</dbReference>
<keyword evidence="4" id="KW-0677">Repeat</keyword>
<feature type="compositionally biased region" description="Basic and acidic residues" evidence="13">
    <location>
        <begin position="55"/>
        <end position="65"/>
    </location>
</feature>
<evidence type="ECO:0000256" key="2">
    <source>
        <dbReference type="ARBA" id="ARBA00022664"/>
    </source>
</evidence>
<evidence type="ECO:0000256" key="7">
    <source>
        <dbReference type="ARBA" id="ARBA00023125"/>
    </source>
</evidence>
<evidence type="ECO:0000256" key="12">
    <source>
        <dbReference type="PROSITE-ProRule" id="PRU01140"/>
    </source>
</evidence>
<feature type="region of interest" description="Disordered" evidence="13">
    <location>
        <begin position="1"/>
        <end position="230"/>
    </location>
</feature>
<evidence type="ECO:0000259" key="14">
    <source>
        <dbReference type="PROSITE" id="PS51799"/>
    </source>
</evidence>
<dbReference type="GO" id="GO:0008380">
    <property type="term" value="P:RNA splicing"/>
    <property type="evidence" value="ECO:0007669"/>
    <property type="project" value="UniProtKB-KW"/>
</dbReference>
<evidence type="ECO:0000313" key="15">
    <source>
        <dbReference type="Ensembl" id="ENSPLAP00000003927.1"/>
    </source>
</evidence>
<evidence type="ECO:0000256" key="11">
    <source>
        <dbReference type="ARBA" id="ARBA00043254"/>
    </source>
</evidence>
<evidence type="ECO:0000313" key="16">
    <source>
        <dbReference type="Proteomes" id="UP000261500"/>
    </source>
</evidence>
<dbReference type="GO" id="GO:0044609">
    <property type="term" value="C:DBIRD complex"/>
    <property type="evidence" value="ECO:0007669"/>
    <property type="project" value="TreeGrafter"/>
</dbReference>
<feature type="domain" description="C2H2 AKAP95-type" evidence="14">
    <location>
        <begin position="284"/>
        <end position="306"/>
    </location>
</feature>
<evidence type="ECO:0000256" key="9">
    <source>
        <dbReference type="ARBA" id="ARBA00023242"/>
    </source>
</evidence>
<dbReference type="PROSITE" id="PS00028">
    <property type="entry name" value="ZINC_FINGER_C2H2_1"/>
    <property type="match status" value="1"/>
</dbReference>
<sequence length="428" mass="48364">MRRMQKNPFEPVRFPPPALGFKPAPAPRVPQHFIEAMKRISGTPDMASKTQPQKVEADASVDKWKSSFQPIDKQNEKSEDQSPSSETRTELYDPNDPLSSDSEPEMPQLPLAVQDSSQRCKRPSPDRDARRWESSTAANRPLERRMAPQTARPTDSRDLSPGHVLAKSRAYSPDSKLLDRPGYEFPNGHLEARIHSPDRLSHGSSSQTIPESFRGLRTNGGERKPLSDYPREMAAPLRVSPSRLKRDHQQLGYVERGLDQEAPPPKLIRTKEENAKLNKCPITCDLCDVELSNAQELEEHLDSRTHWDTLEHIQRSSSYDDMAIAFLQEIMVYKSQHCSRAVEEEALPGLQENHHMTKVEMLHCAACKVHVSTSAAEVQAHVSSLEHLTNTKGFEVQQRLSCLSKAEAMLKKLQPQFELFLKGACPFE</sequence>
<dbReference type="PANTHER" id="PTHR12190">
    <property type="entry name" value="A-KINASE ANCHOR PROTEIN AKAP 8"/>
    <property type="match status" value="1"/>
</dbReference>
<proteinExistence type="inferred from homology"/>
<evidence type="ECO:0000256" key="3">
    <source>
        <dbReference type="ARBA" id="ARBA00022723"/>
    </source>
</evidence>
<dbReference type="GeneTree" id="ENSGT00530000068748"/>
<dbReference type="GO" id="GO:0006397">
    <property type="term" value="P:mRNA processing"/>
    <property type="evidence" value="ECO:0007669"/>
    <property type="project" value="UniProtKB-KW"/>
</dbReference>
<dbReference type="Pfam" id="PF04988">
    <property type="entry name" value="AKAP95"/>
    <property type="match status" value="1"/>
</dbReference>
<protein>
    <recommendedName>
        <fullName evidence="10">DBIRD complex subunit ZNF326</fullName>
    </recommendedName>
    <alternativeName>
        <fullName evidence="11">Zinc finger protein 326</fullName>
    </alternativeName>
</protein>
<dbReference type="InterPro" id="IPR007071">
    <property type="entry name" value="AKAP95"/>
</dbReference>
<dbReference type="STRING" id="48699.ENSPLAP00000003927"/>
<dbReference type="Proteomes" id="UP000261500">
    <property type="component" value="Unplaced"/>
</dbReference>
<dbReference type="PROSITE" id="PS51799">
    <property type="entry name" value="ZF_C2H2_AKAP95"/>
    <property type="match status" value="2"/>
</dbReference>
<dbReference type="KEGG" id="plai:106958285"/>
<dbReference type="Pfam" id="PF12874">
    <property type="entry name" value="zf-met"/>
    <property type="match status" value="1"/>
</dbReference>
<dbReference type="InterPro" id="IPR013087">
    <property type="entry name" value="Znf_C2H2_type"/>
</dbReference>
<evidence type="ECO:0000256" key="4">
    <source>
        <dbReference type="ARBA" id="ARBA00022737"/>
    </source>
</evidence>
<keyword evidence="3" id="KW-0479">Metal-binding</keyword>
<evidence type="ECO:0000256" key="1">
    <source>
        <dbReference type="ARBA" id="ARBA00004123"/>
    </source>
</evidence>
<dbReference type="OrthoDB" id="9904304at2759"/>
<reference evidence="15" key="2">
    <citation type="submission" date="2025-09" db="UniProtKB">
        <authorList>
            <consortium name="Ensembl"/>
        </authorList>
    </citation>
    <scope>IDENTIFICATION</scope>
</reference>
<accession>A0A3B3TTK7</accession>
<dbReference type="GO" id="GO:0003677">
    <property type="term" value="F:DNA binding"/>
    <property type="evidence" value="ECO:0007669"/>
    <property type="project" value="UniProtKB-KW"/>
</dbReference>
<evidence type="ECO:0000256" key="6">
    <source>
        <dbReference type="ARBA" id="ARBA00022833"/>
    </source>
</evidence>